<keyword evidence="2" id="KW-1185">Reference proteome</keyword>
<sequence length="71" mass="8203">MVQREKDTFVIARRKKGYGCFASKWGISTSTTFYTNWELFSQGDYNTKVRIKEGSPILKKKVGFEEGSHFS</sequence>
<accession>A0AAW0MA97</accession>
<evidence type="ECO:0000313" key="2">
    <source>
        <dbReference type="Proteomes" id="UP000237347"/>
    </source>
</evidence>
<gene>
    <name evidence="1" type="ORF">CFP56_033229</name>
</gene>
<comment type="caution">
    <text evidence="1">The sequence shown here is derived from an EMBL/GenBank/DDBJ whole genome shotgun (WGS) entry which is preliminary data.</text>
</comment>
<reference evidence="1 2" key="1">
    <citation type="journal article" date="2018" name="Sci. Data">
        <title>The draft genome sequence of cork oak.</title>
        <authorList>
            <person name="Ramos A.M."/>
            <person name="Usie A."/>
            <person name="Barbosa P."/>
            <person name="Barros P.M."/>
            <person name="Capote T."/>
            <person name="Chaves I."/>
            <person name="Simoes F."/>
            <person name="Abreu I."/>
            <person name="Carrasquinho I."/>
            <person name="Faro C."/>
            <person name="Guimaraes J.B."/>
            <person name="Mendonca D."/>
            <person name="Nobrega F."/>
            <person name="Rodrigues L."/>
            <person name="Saibo N.J.M."/>
            <person name="Varela M.C."/>
            <person name="Egas C."/>
            <person name="Matos J."/>
            <person name="Miguel C.M."/>
            <person name="Oliveira M.M."/>
            <person name="Ricardo C.P."/>
            <person name="Goncalves S."/>
        </authorList>
    </citation>
    <scope>NUCLEOTIDE SEQUENCE [LARGE SCALE GENOMIC DNA]</scope>
    <source>
        <strain evidence="2">cv. HL8</strain>
    </source>
</reference>
<dbReference type="EMBL" id="PKMF04000005">
    <property type="protein sequence ID" value="KAK7860715.1"/>
    <property type="molecule type" value="Genomic_DNA"/>
</dbReference>
<evidence type="ECO:0000313" key="1">
    <source>
        <dbReference type="EMBL" id="KAK7860715.1"/>
    </source>
</evidence>
<dbReference type="Proteomes" id="UP000237347">
    <property type="component" value="Unassembled WGS sequence"/>
</dbReference>
<proteinExistence type="predicted"/>
<dbReference type="AlphaFoldDB" id="A0AAW0MA97"/>
<organism evidence="1 2">
    <name type="scientific">Quercus suber</name>
    <name type="common">Cork oak</name>
    <dbReference type="NCBI Taxonomy" id="58331"/>
    <lineage>
        <taxon>Eukaryota</taxon>
        <taxon>Viridiplantae</taxon>
        <taxon>Streptophyta</taxon>
        <taxon>Embryophyta</taxon>
        <taxon>Tracheophyta</taxon>
        <taxon>Spermatophyta</taxon>
        <taxon>Magnoliopsida</taxon>
        <taxon>eudicotyledons</taxon>
        <taxon>Gunneridae</taxon>
        <taxon>Pentapetalae</taxon>
        <taxon>rosids</taxon>
        <taxon>fabids</taxon>
        <taxon>Fagales</taxon>
        <taxon>Fagaceae</taxon>
        <taxon>Quercus</taxon>
    </lineage>
</organism>
<protein>
    <submittedName>
        <fullName evidence="1">Uncharacterized protein</fullName>
    </submittedName>
</protein>
<name>A0AAW0MA97_QUESU</name>